<comment type="caution">
    <text evidence="1">The sequence shown here is derived from an EMBL/GenBank/DDBJ whole genome shotgun (WGS) entry which is preliminary data.</text>
</comment>
<organism evidence="1 2">
    <name type="scientific">Vitis vinifera</name>
    <name type="common">Grape</name>
    <dbReference type="NCBI Taxonomy" id="29760"/>
    <lineage>
        <taxon>Eukaryota</taxon>
        <taxon>Viridiplantae</taxon>
        <taxon>Streptophyta</taxon>
        <taxon>Embryophyta</taxon>
        <taxon>Tracheophyta</taxon>
        <taxon>Spermatophyta</taxon>
        <taxon>Magnoliopsida</taxon>
        <taxon>eudicotyledons</taxon>
        <taxon>Gunneridae</taxon>
        <taxon>Pentapetalae</taxon>
        <taxon>rosids</taxon>
        <taxon>Vitales</taxon>
        <taxon>Vitaceae</taxon>
        <taxon>Viteae</taxon>
        <taxon>Vitis</taxon>
    </lineage>
</organism>
<evidence type="ECO:0000313" key="1">
    <source>
        <dbReference type="EMBL" id="RVW63709.1"/>
    </source>
</evidence>
<dbReference type="EMBL" id="QGNW01000733">
    <property type="protein sequence ID" value="RVW63709.1"/>
    <property type="molecule type" value="Genomic_DNA"/>
</dbReference>
<proteinExistence type="predicted"/>
<evidence type="ECO:0000313" key="2">
    <source>
        <dbReference type="Proteomes" id="UP000288805"/>
    </source>
</evidence>
<accession>A0A438FUT5</accession>
<dbReference type="Proteomes" id="UP000288805">
    <property type="component" value="Unassembled WGS sequence"/>
</dbReference>
<name>A0A438FUT5_VITVI</name>
<dbReference type="AlphaFoldDB" id="A0A438FUT5"/>
<protein>
    <submittedName>
        <fullName evidence="1">Uncharacterized protein</fullName>
    </submittedName>
</protein>
<reference evidence="1 2" key="1">
    <citation type="journal article" date="2018" name="PLoS Genet.">
        <title>Population sequencing reveals clonal diversity and ancestral inbreeding in the grapevine cultivar Chardonnay.</title>
        <authorList>
            <person name="Roach M.J."/>
            <person name="Johnson D.L."/>
            <person name="Bohlmann J."/>
            <person name="van Vuuren H.J."/>
            <person name="Jones S.J."/>
            <person name="Pretorius I.S."/>
            <person name="Schmidt S.A."/>
            <person name="Borneman A.R."/>
        </authorList>
    </citation>
    <scope>NUCLEOTIDE SEQUENCE [LARGE SCALE GENOMIC DNA]</scope>
    <source>
        <strain evidence="2">cv. Chardonnay</strain>
        <tissue evidence="1">Leaf</tissue>
    </source>
</reference>
<sequence length="192" mass="21318">MVVAKEATRLKKIMEQERVFEFLTSLNPELNQEATPESSALATTGNFKLMDQMNLDGTPWQPQLGSKGGSNREGKLVTRSGQVHQAATIDVSHENIPTTEPEPILLSKEHYEKLKTLLNQLDKGVKIPTAKTAHALSSKQDQNSGRMIEHGERKGGLYYLNTQWKICDSIPQALITTTIPQKLIKYGYGTNG</sequence>
<gene>
    <name evidence="1" type="ORF">CK203_052781</name>
</gene>